<gene>
    <name evidence="9" type="ORF">SAMN05660206_11539</name>
</gene>
<feature type="transmembrane region" description="Helical" evidence="7">
    <location>
        <begin position="83"/>
        <end position="100"/>
    </location>
</feature>
<feature type="transmembrane region" description="Helical" evidence="7">
    <location>
        <begin position="56"/>
        <end position="76"/>
    </location>
</feature>
<evidence type="ECO:0000256" key="5">
    <source>
        <dbReference type="ARBA" id="ARBA00022777"/>
    </source>
</evidence>
<dbReference type="SMART" id="SM00388">
    <property type="entry name" value="HisKA"/>
    <property type="match status" value="1"/>
</dbReference>
<feature type="transmembrane region" description="Helical" evidence="7">
    <location>
        <begin position="128"/>
        <end position="147"/>
    </location>
</feature>
<dbReference type="SMART" id="SM00387">
    <property type="entry name" value="HATPase_c"/>
    <property type="match status" value="1"/>
</dbReference>
<dbReference type="PANTHER" id="PTHR45453">
    <property type="entry name" value="PHOSPHATE REGULON SENSOR PROTEIN PHOR"/>
    <property type="match status" value="1"/>
</dbReference>
<protein>
    <recommendedName>
        <fullName evidence="2">histidine kinase</fullName>
        <ecNumber evidence="2">2.7.13.3</ecNumber>
    </recommendedName>
</protein>
<name>A0A1I6VLY3_9SPHI</name>
<keyword evidence="5 9" id="KW-0418">Kinase</keyword>
<keyword evidence="4" id="KW-0808">Transferase</keyword>
<dbReference type="AlphaFoldDB" id="A0A1I6VLY3"/>
<dbReference type="PROSITE" id="PS50109">
    <property type="entry name" value="HIS_KIN"/>
    <property type="match status" value="1"/>
</dbReference>
<dbReference type="InterPro" id="IPR036097">
    <property type="entry name" value="HisK_dim/P_sf"/>
</dbReference>
<dbReference type="InterPro" id="IPR036890">
    <property type="entry name" value="HATPase_C_sf"/>
</dbReference>
<dbReference type="STRING" id="683125.SAMN05660206_11539"/>
<dbReference type="SUPFAM" id="SSF55874">
    <property type="entry name" value="ATPase domain of HSP90 chaperone/DNA topoisomerase II/histidine kinase"/>
    <property type="match status" value="1"/>
</dbReference>
<dbReference type="PRINTS" id="PR00344">
    <property type="entry name" value="BCTRLSENSOR"/>
</dbReference>
<organism evidence="9 10">
    <name type="scientific">Sphingobacterium wenxiniae</name>
    <dbReference type="NCBI Taxonomy" id="683125"/>
    <lineage>
        <taxon>Bacteria</taxon>
        <taxon>Pseudomonadati</taxon>
        <taxon>Bacteroidota</taxon>
        <taxon>Sphingobacteriia</taxon>
        <taxon>Sphingobacteriales</taxon>
        <taxon>Sphingobacteriaceae</taxon>
        <taxon>Sphingobacterium</taxon>
    </lineage>
</organism>
<evidence type="ECO:0000256" key="1">
    <source>
        <dbReference type="ARBA" id="ARBA00000085"/>
    </source>
</evidence>
<dbReference type="CDD" id="cd00075">
    <property type="entry name" value="HATPase"/>
    <property type="match status" value="1"/>
</dbReference>
<dbReference type="GO" id="GO:0005886">
    <property type="term" value="C:plasma membrane"/>
    <property type="evidence" value="ECO:0007669"/>
    <property type="project" value="TreeGrafter"/>
</dbReference>
<evidence type="ECO:0000256" key="2">
    <source>
        <dbReference type="ARBA" id="ARBA00012438"/>
    </source>
</evidence>
<sequence length="431" mass="49221">MKGILLLYKRLINIGVYKDISYLENRRTQMLNFIALCCVPLTLFFTIYNFSDGRYILSAINAGNFLVSFLVYPLHYNRQYGKARFILLGFNFILFASGSYFFHNGAIYFLLSAFIVSILVYDKRWIPITTGILTVIIIILVEFYPFPNLMPTPLPEGRKMFNMVTAILFIGFIISFFKHIQYGYQNKIREQNEQLKGMNRNMQKLFSIISHDIKSPLASLQNTLMLFRQNLLSEETTKEFVHQINKRVSHLNITIENLLQWSSSNLQDIQAHPDHISLLGAVKETSLFLEGIITHKNITLDIHIDPELFVFADRNQLAMILRNVINNAIKFSYSDDVIAIIATSDKKNITLQIIDNGMGITEEQSNLLFQTLQSPTFGTQGERGSGIGLLLTNELVQQNQGSIAVKKNKERGTTFTIILPVGTIQRKIVLA</sequence>
<comment type="catalytic activity">
    <reaction evidence="1">
        <text>ATP + protein L-histidine = ADP + protein N-phospho-L-histidine.</text>
        <dbReference type="EC" id="2.7.13.3"/>
    </reaction>
</comment>
<evidence type="ECO:0000256" key="4">
    <source>
        <dbReference type="ARBA" id="ARBA00022679"/>
    </source>
</evidence>
<dbReference type="InterPro" id="IPR050351">
    <property type="entry name" value="BphY/WalK/GraS-like"/>
</dbReference>
<dbReference type="GO" id="GO:0016036">
    <property type="term" value="P:cellular response to phosphate starvation"/>
    <property type="evidence" value="ECO:0007669"/>
    <property type="project" value="TreeGrafter"/>
</dbReference>
<evidence type="ECO:0000256" key="3">
    <source>
        <dbReference type="ARBA" id="ARBA00022553"/>
    </source>
</evidence>
<feature type="transmembrane region" description="Helical" evidence="7">
    <location>
        <begin position="159"/>
        <end position="177"/>
    </location>
</feature>
<dbReference type="GO" id="GO:0000155">
    <property type="term" value="F:phosphorelay sensor kinase activity"/>
    <property type="evidence" value="ECO:0007669"/>
    <property type="project" value="InterPro"/>
</dbReference>
<dbReference type="SUPFAM" id="SSF47384">
    <property type="entry name" value="Homodimeric domain of signal transducing histidine kinase"/>
    <property type="match status" value="1"/>
</dbReference>
<evidence type="ECO:0000256" key="7">
    <source>
        <dbReference type="SAM" id="Phobius"/>
    </source>
</evidence>
<evidence type="ECO:0000259" key="8">
    <source>
        <dbReference type="PROSITE" id="PS50109"/>
    </source>
</evidence>
<keyword evidence="7" id="KW-1133">Transmembrane helix</keyword>
<proteinExistence type="predicted"/>
<keyword evidence="3" id="KW-0597">Phosphoprotein</keyword>
<keyword evidence="7" id="KW-0812">Transmembrane</keyword>
<keyword evidence="7" id="KW-0472">Membrane</keyword>
<dbReference type="GO" id="GO:0004721">
    <property type="term" value="F:phosphoprotein phosphatase activity"/>
    <property type="evidence" value="ECO:0007669"/>
    <property type="project" value="TreeGrafter"/>
</dbReference>
<dbReference type="OrthoDB" id="9810447at2"/>
<dbReference type="EC" id="2.7.13.3" evidence="2"/>
<dbReference type="CDD" id="cd00082">
    <property type="entry name" value="HisKA"/>
    <property type="match status" value="1"/>
</dbReference>
<dbReference type="Gene3D" id="3.30.565.10">
    <property type="entry name" value="Histidine kinase-like ATPase, C-terminal domain"/>
    <property type="match status" value="1"/>
</dbReference>
<dbReference type="Gene3D" id="1.10.287.130">
    <property type="match status" value="1"/>
</dbReference>
<dbReference type="InterPro" id="IPR004358">
    <property type="entry name" value="Sig_transdc_His_kin-like_C"/>
</dbReference>
<keyword evidence="10" id="KW-1185">Reference proteome</keyword>
<feature type="transmembrane region" description="Helical" evidence="7">
    <location>
        <begin position="30"/>
        <end position="50"/>
    </location>
</feature>
<dbReference type="PANTHER" id="PTHR45453:SF1">
    <property type="entry name" value="PHOSPHATE REGULON SENSOR PROTEIN PHOR"/>
    <property type="match status" value="1"/>
</dbReference>
<feature type="domain" description="Histidine kinase" evidence="8">
    <location>
        <begin position="208"/>
        <end position="423"/>
    </location>
</feature>
<evidence type="ECO:0000256" key="6">
    <source>
        <dbReference type="ARBA" id="ARBA00023012"/>
    </source>
</evidence>
<dbReference type="InterPro" id="IPR005467">
    <property type="entry name" value="His_kinase_dom"/>
</dbReference>
<dbReference type="InterPro" id="IPR003661">
    <property type="entry name" value="HisK_dim/P_dom"/>
</dbReference>
<dbReference type="RefSeq" id="WP_093367420.1">
    <property type="nucleotide sequence ID" value="NZ_FOZZ01000015.1"/>
</dbReference>
<dbReference type="InterPro" id="IPR003594">
    <property type="entry name" value="HATPase_dom"/>
</dbReference>
<dbReference type="Proteomes" id="UP000198785">
    <property type="component" value="Unassembled WGS sequence"/>
</dbReference>
<keyword evidence="6" id="KW-0902">Two-component regulatory system</keyword>
<accession>A0A1I6VLY3</accession>
<dbReference type="Pfam" id="PF02518">
    <property type="entry name" value="HATPase_c"/>
    <property type="match status" value="1"/>
</dbReference>
<dbReference type="Pfam" id="PF00512">
    <property type="entry name" value="HisKA"/>
    <property type="match status" value="1"/>
</dbReference>
<evidence type="ECO:0000313" key="10">
    <source>
        <dbReference type="Proteomes" id="UP000198785"/>
    </source>
</evidence>
<reference evidence="9 10" key="1">
    <citation type="submission" date="2016-10" db="EMBL/GenBank/DDBJ databases">
        <authorList>
            <person name="de Groot N.N."/>
        </authorList>
    </citation>
    <scope>NUCLEOTIDE SEQUENCE [LARGE SCALE GENOMIC DNA]</scope>
    <source>
        <strain evidence="9 10">DSM 22789</strain>
    </source>
</reference>
<evidence type="ECO:0000313" key="9">
    <source>
        <dbReference type="EMBL" id="SFT14713.1"/>
    </source>
</evidence>
<dbReference type="EMBL" id="FOZZ01000015">
    <property type="protein sequence ID" value="SFT14713.1"/>
    <property type="molecule type" value="Genomic_DNA"/>
</dbReference>